<dbReference type="Pfam" id="PF13174">
    <property type="entry name" value="TPR_6"/>
    <property type="match status" value="1"/>
</dbReference>
<dbReference type="Gene3D" id="1.25.40.10">
    <property type="entry name" value="Tetratricopeptide repeat domain"/>
    <property type="match status" value="1"/>
</dbReference>
<dbReference type="InterPro" id="IPR050498">
    <property type="entry name" value="Ycf3"/>
</dbReference>
<dbReference type="GO" id="GO:0046813">
    <property type="term" value="P:receptor-mediated virion attachment to host cell"/>
    <property type="evidence" value="ECO:0007669"/>
    <property type="project" value="TreeGrafter"/>
</dbReference>
<dbReference type="InterPro" id="IPR011990">
    <property type="entry name" value="TPR-like_helical_dom_sf"/>
</dbReference>
<dbReference type="PROSITE" id="PS51257">
    <property type="entry name" value="PROKAR_LIPOPROTEIN"/>
    <property type="match status" value="1"/>
</dbReference>
<keyword evidence="2 3" id="KW-0802">TPR repeat</keyword>
<dbReference type="InterPro" id="IPR019734">
    <property type="entry name" value="TPR_rpt"/>
</dbReference>
<proteinExistence type="predicted"/>
<keyword evidence="1" id="KW-0677">Repeat</keyword>
<organism evidence="4 5">
    <name type="scientific">Lachnobacterium bovis</name>
    <dbReference type="NCBI Taxonomy" id="140626"/>
    <lineage>
        <taxon>Bacteria</taxon>
        <taxon>Bacillati</taxon>
        <taxon>Bacillota</taxon>
        <taxon>Clostridia</taxon>
        <taxon>Lachnospirales</taxon>
        <taxon>Lachnospiraceae</taxon>
        <taxon>Lachnobacterium</taxon>
    </lineage>
</organism>
<evidence type="ECO:0000256" key="1">
    <source>
        <dbReference type="ARBA" id="ARBA00022737"/>
    </source>
</evidence>
<accession>A0A1H9U4G3</accession>
<dbReference type="PROSITE" id="PS50005">
    <property type="entry name" value="TPR"/>
    <property type="match status" value="1"/>
</dbReference>
<evidence type="ECO:0000313" key="5">
    <source>
        <dbReference type="Proteomes" id="UP000182471"/>
    </source>
</evidence>
<keyword evidence="5" id="KW-1185">Reference proteome</keyword>
<sequence length="323" mass="37270">MKRMRNKILAMLMTSVTVVSVLGGCGRNESKQTTFKQYGINALENGQYKEAIKSLNSALNQANGKVGKNEVEICYYKAEAQYLSGDIKGALKTYTALIDYDNNEKAYYLRGNVYLSQSKTKKAFSDYKKALEENENDYELYIGIYNSLADDGEEKEAKEYLKKALKIDKDKAYDKMQKGRIYYLLEKKDKAISLLNEAIDDGQKDAYFYLGDIYAESDKKSNKEKANNYFKKHMEESDLTSEEYYRFGKSLMKEDKYCYSLSYFLNGLKLEEVPNKQALMKKAISAYEHTSDFKAAKELMKKYVESYPSDEAAKSEYVFLKTR</sequence>
<dbReference type="EMBL" id="FOGW01000023">
    <property type="protein sequence ID" value="SES04385.1"/>
    <property type="molecule type" value="Genomic_DNA"/>
</dbReference>
<dbReference type="PANTHER" id="PTHR44858:SF1">
    <property type="entry name" value="UDP-N-ACETYLGLUCOSAMINE--PEPTIDE N-ACETYLGLUCOSAMINYLTRANSFERASE SPINDLY-RELATED"/>
    <property type="match status" value="1"/>
</dbReference>
<evidence type="ECO:0000256" key="3">
    <source>
        <dbReference type="PROSITE-ProRule" id="PRU00339"/>
    </source>
</evidence>
<protein>
    <submittedName>
        <fullName evidence="4">Tetratricopeptide repeat-containing protein</fullName>
    </submittedName>
</protein>
<dbReference type="RefSeq" id="WP_022749842.1">
    <property type="nucleotide sequence ID" value="NZ_FOGW01000023.1"/>
</dbReference>
<dbReference type="PANTHER" id="PTHR44858">
    <property type="entry name" value="TETRATRICOPEPTIDE REPEAT PROTEIN 6"/>
    <property type="match status" value="1"/>
</dbReference>
<feature type="repeat" description="TPR" evidence="3">
    <location>
        <begin position="104"/>
        <end position="137"/>
    </location>
</feature>
<dbReference type="Proteomes" id="UP000182471">
    <property type="component" value="Unassembled WGS sequence"/>
</dbReference>
<name>A0A1H9U4G3_9FIRM</name>
<dbReference type="Pfam" id="PF00515">
    <property type="entry name" value="TPR_1"/>
    <property type="match status" value="1"/>
</dbReference>
<gene>
    <name evidence="4" type="ORF">SAMN02910429_01930</name>
</gene>
<evidence type="ECO:0000313" key="4">
    <source>
        <dbReference type="EMBL" id="SES04385.1"/>
    </source>
</evidence>
<dbReference type="AlphaFoldDB" id="A0A1H9U4G3"/>
<dbReference type="SUPFAM" id="SSF48452">
    <property type="entry name" value="TPR-like"/>
    <property type="match status" value="1"/>
</dbReference>
<dbReference type="SMART" id="SM00028">
    <property type="entry name" value="TPR"/>
    <property type="match status" value="5"/>
</dbReference>
<dbReference type="GO" id="GO:0009279">
    <property type="term" value="C:cell outer membrane"/>
    <property type="evidence" value="ECO:0007669"/>
    <property type="project" value="TreeGrafter"/>
</dbReference>
<dbReference type="Pfam" id="PF13181">
    <property type="entry name" value="TPR_8"/>
    <property type="match status" value="2"/>
</dbReference>
<evidence type="ECO:0000256" key="2">
    <source>
        <dbReference type="ARBA" id="ARBA00022803"/>
    </source>
</evidence>
<reference evidence="5" key="1">
    <citation type="submission" date="2016-10" db="EMBL/GenBank/DDBJ databases">
        <authorList>
            <person name="Varghese N."/>
            <person name="Submissions S."/>
        </authorList>
    </citation>
    <scope>NUCLEOTIDE SEQUENCE [LARGE SCALE GENOMIC DNA]</scope>
    <source>
        <strain evidence="5">S1b</strain>
    </source>
</reference>